<feature type="non-terminal residue" evidence="1">
    <location>
        <position position="1"/>
    </location>
</feature>
<reference evidence="1" key="1">
    <citation type="submission" date="2020-07" db="EMBL/GenBank/DDBJ databases">
        <authorList>
            <person name="Nazaruddin N."/>
        </authorList>
    </citation>
    <scope>NUCLEOTIDE SEQUENCE</scope>
</reference>
<accession>A0A6V7GXR8</accession>
<sequence>AFLVVITGGIDSTVNHTFHSRWLLSTATKEPTEKRPLCLAQQCKDL</sequence>
<name>A0A6V7GXR8_9HYME</name>
<protein>
    <submittedName>
        <fullName evidence="1">Uncharacterized protein</fullName>
    </submittedName>
</protein>
<evidence type="ECO:0000313" key="2">
    <source>
        <dbReference type="Proteomes" id="UP000752696"/>
    </source>
</evidence>
<dbReference type="AlphaFoldDB" id="A0A6V7GXR8"/>
<gene>
    <name evidence="1" type="ORF">MHI_LOCUS215699</name>
</gene>
<feature type="non-terminal residue" evidence="1">
    <location>
        <position position="46"/>
    </location>
</feature>
<keyword evidence="2" id="KW-1185">Reference proteome</keyword>
<comment type="caution">
    <text evidence="1">The sequence shown here is derived from an EMBL/GenBank/DDBJ whole genome shotgun (WGS) entry which is preliminary data.</text>
</comment>
<proteinExistence type="predicted"/>
<organism evidence="1 2">
    <name type="scientific">Heterotrigona itama</name>
    <dbReference type="NCBI Taxonomy" id="395501"/>
    <lineage>
        <taxon>Eukaryota</taxon>
        <taxon>Metazoa</taxon>
        <taxon>Ecdysozoa</taxon>
        <taxon>Arthropoda</taxon>
        <taxon>Hexapoda</taxon>
        <taxon>Insecta</taxon>
        <taxon>Pterygota</taxon>
        <taxon>Neoptera</taxon>
        <taxon>Endopterygota</taxon>
        <taxon>Hymenoptera</taxon>
        <taxon>Apocrita</taxon>
        <taxon>Aculeata</taxon>
        <taxon>Apoidea</taxon>
        <taxon>Anthophila</taxon>
        <taxon>Apidae</taxon>
        <taxon>Heterotrigona</taxon>
    </lineage>
</organism>
<dbReference type="Proteomes" id="UP000752696">
    <property type="component" value="Unassembled WGS sequence"/>
</dbReference>
<dbReference type="EMBL" id="CAJDYZ010004346">
    <property type="protein sequence ID" value="CAD1471259.1"/>
    <property type="molecule type" value="Genomic_DNA"/>
</dbReference>
<evidence type="ECO:0000313" key="1">
    <source>
        <dbReference type="EMBL" id="CAD1471259.1"/>
    </source>
</evidence>